<name>A0A2V0Q8U5_PSESF</name>
<reference evidence="1 2" key="1">
    <citation type="submission" date="2018-04" db="EMBL/GenBank/DDBJ databases">
        <title>Draft genome sequence of Pseudomonas syringae pv. actinidiae biovar 1 strains isolated from kiwifruit in Kagawa prefecture.</title>
        <authorList>
            <person name="Tabuchi M."/>
            <person name="Saito M."/>
            <person name="Fujiwara S."/>
            <person name="Sasa N."/>
            <person name="Akimitsu K."/>
            <person name="Gomi K."/>
            <person name="Konishi-Sugita S."/>
            <person name="Hamano K."/>
            <person name="Kataoka I."/>
        </authorList>
    </citation>
    <scope>NUCLEOTIDE SEQUENCE [LARGE SCALE GENOMIC DNA]</scope>
    <source>
        <strain evidence="1 2">MAFF212206</strain>
    </source>
</reference>
<dbReference type="Proteomes" id="UP000247480">
    <property type="component" value="Unassembled WGS sequence"/>
</dbReference>
<protein>
    <submittedName>
        <fullName evidence="1">Uncharacterized protein</fullName>
    </submittedName>
</protein>
<evidence type="ECO:0000313" key="2">
    <source>
        <dbReference type="Proteomes" id="UP000247480"/>
    </source>
</evidence>
<dbReference type="AlphaFoldDB" id="A0A2V0Q8U5"/>
<comment type="caution">
    <text evidence="1">The sequence shown here is derived from an EMBL/GenBank/DDBJ whole genome shotgun (WGS) entry which is preliminary data.</text>
</comment>
<proteinExistence type="predicted"/>
<accession>A0A2V0Q8U5</accession>
<evidence type="ECO:0000313" key="1">
    <source>
        <dbReference type="EMBL" id="GBH09349.1"/>
    </source>
</evidence>
<gene>
    <name evidence="1" type="ORF">KPSA1_02744</name>
</gene>
<sequence>MSFYTLWARCGGPRISDRAKEPDEVGPETGAGILLTLILQSQSPRGEKVT</sequence>
<organism evidence="1 2">
    <name type="scientific">Pseudomonas syringae pv. actinidiae</name>
    <dbReference type="NCBI Taxonomy" id="103796"/>
    <lineage>
        <taxon>Bacteria</taxon>
        <taxon>Pseudomonadati</taxon>
        <taxon>Pseudomonadota</taxon>
        <taxon>Gammaproteobacteria</taxon>
        <taxon>Pseudomonadales</taxon>
        <taxon>Pseudomonadaceae</taxon>
        <taxon>Pseudomonas</taxon>
        <taxon>Pseudomonas syringae</taxon>
    </lineage>
</organism>
<dbReference type="EMBL" id="BGJZ01000121">
    <property type="protein sequence ID" value="GBH09349.1"/>
    <property type="molecule type" value="Genomic_DNA"/>
</dbReference>